<feature type="domain" description="C2H2-type" evidence="10">
    <location>
        <begin position="13"/>
        <end position="35"/>
    </location>
</feature>
<organism evidence="11 12">
    <name type="scientific">Phascolomyces articulosus</name>
    <dbReference type="NCBI Taxonomy" id="60185"/>
    <lineage>
        <taxon>Eukaryota</taxon>
        <taxon>Fungi</taxon>
        <taxon>Fungi incertae sedis</taxon>
        <taxon>Mucoromycota</taxon>
        <taxon>Mucoromycotina</taxon>
        <taxon>Mucoromycetes</taxon>
        <taxon>Mucorales</taxon>
        <taxon>Lichtheimiaceae</taxon>
        <taxon>Phascolomyces</taxon>
    </lineage>
</organism>
<comment type="similarity">
    <text evidence="8">Belongs to the REI1 family.</text>
</comment>
<dbReference type="InterPro" id="IPR040025">
    <property type="entry name" value="Znf622/Rei1/Reh1"/>
</dbReference>
<reference evidence="11" key="2">
    <citation type="submission" date="2023-02" db="EMBL/GenBank/DDBJ databases">
        <authorList>
            <consortium name="DOE Joint Genome Institute"/>
            <person name="Mondo S.J."/>
            <person name="Chang Y."/>
            <person name="Wang Y."/>
            <person name="Ahrendt S."/>
            <person name="Andreopoulos W."/>
            <person name="Barry K."/>
            <person name="Beard J."/>
            <person name="Benny G.L."/>
            <person name="Blankenship S."/>
            <person name="Bonito G."/>
            <person name="Cuomo C."/>
            <person name="Desiro A."/>
            <person name="Gervers K.A."/>
            <person name="Hundley H."/>
            <person name="Kuo A."/>
            <person name="LaButti K."/>
            <person name="Lang B.F."/>
            <person name="Lipzen A."/>
            <person name="O'Donnell K."/>
            <person name="Pangilinan J."/>
            <person name="Reynolds N."/>
            <person name="Sandor L."/>
            <person name="Smith M.W."/>
            <person name="Tsang A."/>
            <person name="Grigoriev I.V."/>
            <person name="Stajich J.E."/>
            <person name="Spatafora J.W."/>
        </authorList>
    </citation>
    <scope>NUCLEOTIDE SEQUENCE</scope>
    <source>
        <strain evidence="11">RSA 2281</strain>
    </source>
</reference>
<evidence type="ECO:0000256" key="5">
    <source>
        <dbReference type="ARBA" id="ARBA00022737"/>
    </source>
</evidence>
<keyword evidence="12" id="KW-1185">Reference proteome</keyword>
<evidence type="ECO:0000256" key="4">
    <source>
        <dbReference type="ARBA" id="ARBA00022723"/>
    </source>
</evidence>
<dbReference type="GO" id="GO:0008270">
    <property type="term" value="F:zinc ion binding"/>
    <property type="evidence" value="ECO:0007669"/>
    <property type="project" value="UniProtKB-KW"/>
</dbReference>
<name>A0AAD5KQ93_9FUNG</name>
<dbReference type="SMART" id="SM00451">
    <property type="entry name" value="ZnF_U1"/>
    <property type="match status" value="2"/>
</dbReference>
<protein>
    <submittedName>
        <fullName evidence="11">C2H2 type zinc-finger-domain-containing protein</fullName>
    </submittedName>
</protein>
<dbReference type="GO" id="GO:0005737">
    <property type="term" value="C:cytoplasm"/>
    <property type="evidence" value="ECO:0007669"/>
    <property type="project" value="UniProtKB-SubCell"/>
</dbReference>
<evidence type="ECO:0000313" key="11">
    <source>
        <dbReference type="EMBL" id="KAI9277207.1"/>
    </source>
</evidence>
<comment type="subcellular location">
    <subcellularLocation>
        <location evidence="1">Cytoplasm</location>
    </subcellularLocation>
</comment>
<keyword evidence="3" id="KW-0690">Ribosome biogenesis</keyword>
<dbReference type="GO" id="GO:0030687">
    <property type="term" value="C:preribosome, large subunit precursor"/>
    <property type="evidence" value="ECO:0007669"/>
    <property type="project" value="TreeGrafter"/>
</dbReference>
<accession>A0AAD5KQ93</accession>
<feature type="compositionally biased region" description="Basic and acidic residues" evidence="9">
    <location>
        <begin position="102"/>
        <end position="111"/>
    </location>
</feature>
<evidence type="ECO:0000259" key="10">
    <source>
        <dbReference type="PROSITE" id="PS00028"/>
    </source>
</evidence>
<evidence type="ECO:0000256" key="6">
    <source>
        <dbReference type="ARBA" id="ARBA00022771"/>
    </source>
</evidence>
<keyword evidence="4" id="KW-0479">Metal-binding</keyword>
<evidence type="ECO:0000256" key="3">
    <source>
        <dbReference type="ARBA" id="ARBA00022517"/>
    </source>
</evidence>
<dbReference type="InterPro" id="IPR003604">
    <property type="entry name" value="Matrin/U1-like-C_Znf_C2H2"/>
</dbReference>
<dbReference type="PANTHER" id="PTHR13182:SF8">
    <property type="entry name" value="CYTOPLASMIC 60S SUBUNIT BIOGENESIS FACTOR ZNF622"/>
    <property type="match status" value="1"/>
</dbReference>
<evidence type="ECO:0000256" key="2">
    <source>
        <dbReference type="ARBA" id="ARBA00022490"/>
    </source>
</evidence>
<dbReference type="Gene3D" id="3.30.160.60">
    <property type="entry name" value="Classic Zinc Finger"/>
    <property type="match status" value="2"/>
</dbReference>
<keyword evidence="7" id="KW-0862">Zinc</keyword>
<evidence type="ECO:0000256" key="8">
    <source>
        <dbReference type="ARBA" id="ARBA00034126"/>
    </source>
</evidence>
<dbReference type="InterPro" id="IPR022755">
    <property type="entry name" value="Znf_C2H2_jaz"/>
</dbReference>
<dbReference type="PROSITE" id="PS00028">
    <property type="entry name" value="ZINC_FINGER_C2H2_1"/>
    <property type="match status" value="2"/>
</dbReference>
<dbReference type="Pfam" id="PF12756">
    <property type="entry name" value="zf-C2H2_2"/>
    <property type="match status" value="1"/>
</dbReference>
<feature type="domain" description="C2H2-type" evidence="10">
    <location>
        <begin position="78"/>
        <end position="100"/>
    </location>
</feature>
<evidence type="ECO:0000313" key="12">
    <source>
        <dbReference type="Proteomes" id="UP001209540"/>
    </source>
</evidence>
<dbReference type="SMART" id="SM00355">
    <property type="entry name" value="ZnF_C2H2"/>
    <property type="match status" value="4"/>
</dbReference>
<dbReference type="PANTHER" id="PTHR13182">
    <property type="entry name" value="ZINC FINGER PROTEIN 622"/>
    <property type="match status" value="1"/>
</dbReference>
<reference evidence="11" key="1">
    <citation type="journal article" date="2022" name="IScience">
        <title>Evolution of zygomycete secretomes and the origins of terrestrial fungal ecologies.</title>
        <authorList>
            <person name="Chang Y."/>
            <person name="Wang Y."/>
            <person name="Mondo S."/>
            <person name="Ahrendt S."/>
            <person name="Andreopoulos W."/>
            <person name="Barry K."/>
            <person name="Beard J."/>
            <person name="Benny G.L."/>
            <person name="Blankenship S."/>
            <person name="Bonito G."/>
            <person name="Cuomo C."/>
            <person name="Desiro A."/>
            <person name="Gervers K.A."/>
            <person name="Hundley H."/>
            <person name="Kuo A."/>
            <person name="LaButti K."/>
            <person name="Lang B.F."/>
            <person name="Lipzen A."/>
            <person name="O'Donnell K."/>
            <person name="Pangilinan J."/>
            <person name="Reynolds N."/>
            <person name="Sandor L."/>
            <person name="Smith M.E."/>
            <person name="Tsang A."/>
            <person name="Grigoriev I.V."/>
            <person name="Stajich J.E."/>
            <person name="Spatafora J.W."/>
        </authorList>
    </citation>
    <scope>NUCLEOTIDE SEQUENCE</scope>
    <source>
        <strain evidence="11">RSA 2281</strain>
    </source>
</reference>
<keyword evidence="5" id="KW-0677">Repeat</keyword>
<dbReference type="AlphaFoldDB" id="A0AAD5KQ93"/>
<dbReference type="EMBL" id="JAIXMP010000002">
    <property type="protein sequence ID" value="KAI9277207.1"/>
    <property type="molecule type" value="Genomic_DNA"/>
</dbReference>
<proteinExistence type="inferred from homology"/>
<dbReference type="Proteomes" id="UP001209540">
    <property type="component" value="Unassembled WGS sequence"/>
</dbReference>
<gene>
    <name evidence="11" type="ORF">BDA99DRAFT_129232</name>
</gene>
<keyword evidence="6 11" id="KW-0863">Zinc-finger</keyword>
<dbReference type="InterPro" id="IPR013087">
    <property type="entry name" value="Znf_C2H2_type"/>
</dbReference>
<feature type="compositionally biased region" description="Polar residues" evidence="9">
    <location>
        <begin position="121"/>
        <end position="136"/>
    </location>
</feature>
<keyword evidence="2" id="KW-0963">Cytoplasm</keyword>
<dbReference type="InterPro" id="IPR041661">
    <property type="entry name" value="ZN622/Rei1/Reh1_Znf-C2H2"/>
</dbReference>
<dbReference type="InterPro" id="IPR036236">
    <property type="entry name" value="Znf_C2H2_sf"/>
</dbReference>
<dbReference type="SUPFAM" id="SSF57667">
    <property type="entry name" value="beta-beta-alpha zinc fingers"/>
    <property type="match status" value="3"/>
</dbReference>
<sequence length="425" mass="48285">MEAPKPTSGLYTCLACQVAFESAEGQRTHYRSDWHRYNLKRKVADLPPVSNDQFQQKAEAIKEKEAPEIKPEQFKGHCGACKKTFGSKNSYESHIRSKKHKETVAKQEARAKKAPASSSSTVTPTENNDTKPNNDNTVDENAEMEQPKQQQKVEMTFTEETTEEEILAKIDEKIKTSRRLEETECLFCNNKAESFEDNMSHMTVVHSFFIPDIEYLVDLKGLIKYLGEKISVGNTCLHCNGKGREYRSLEAVRAHMLDKGHCMIAYETDEDAMELVDFYDFSSSYAELIGEGEDVDVDAELANVTQGMHLADDEMHLVLPNGNVVGHRSLKRYYDQKFKPEDSRDSVLINKLIGQYSDMQGYQSPRAGASHQARGGRFMITDGSKSGGHARHTEAFKDSRIHQEYQTRVGIQSNKLQKYFRIQII</sequence>
<comment type="caution">
    <text evidence="11">The sequence shown here is derived from an EMBL/GenBank/DDBJ whole genome shotgun (WGS) entry which is preliminary data.</text>
</comment>
<evidence type="ECO:0000256" key="1">
    <source>
        <dbReference type="ARBA" id="ARBA00004496"/>
    </source>
</evidence>
<dbReference type="GO" id="GO:0042273">
    <property type="term" value="P:ribosomal large subunit biogenesis"/>
    <property type="evidence" value="ECO:0007669"/>
    <property type="project" value="TreeGrafter"/>
</dbReference>
<dbReference type="Pfam" id="PF12171">
    <property type="entry name" value="zf-C2H2_jaz"/>
    <property type="match status" value="1"/>
</dbReference>
<dbReference type="GO" id="GO:0003676">
    <property type="term" value="F:nucleic acid binding"/>
    <property type="evidence" value="ECO:0007669"/>
    <property type="project" value="InterPro"/>
</dbReference>
<evidence type="ECO:0000256" key="7">
    <source>
        <dbReference type="ARBA" id="ARBA00022833"/>
    </source>
</evidence>
<evidence type="ECO:0000256" key="9">
    <source>
        <dbReference type="SAM" id="MobiDB-lite"/>
    </source>
</evidence>
<feature type="region of interest" description="Disordered" evidence="9">
    <location>
        <begin position="89"/>
        <end position="153"/>
    </location>
</feature>